<name>A0A3P5W9G0_9BACL</name>
<proteinExistence type="predicted"/>
<accession>A0A3P5W9G0</accession>
<evidence type="ECO:0000313" key="3">
    <source>
        <dbReference type="Proteomes" id="UP000270468"/>
    </source>
</evidence>
<organism evidence="2 3">
    <name type="scientific">Filibacter tadaridae</name>
    <dbReference type="NCBI Taxonomy" id="2483811"/>
    <lineage>
        <taxon>Bacteria</taxon>
        <taxon>Bacillati</taxon>
        <taxon>Bacillota</taxon>
        <taxon>Bacilli</taxon>
        <taxon>Bacillales</taxon>
        <taxon>Caryophanaceae</taxon>
        <taxon>Filibacter</taxon>
    </lineage>
</organism>
<dbReference type="PANTHER" id="PTHR33169:SF25">
    <property type="entry name" value="DNA-BINDING PROTEIN YIZB-RELATED"/>
    <property type="match status" value="1"/>
</dbReference>
<sequence>MLYKVVDGLICAYYSVLQDSVEEVNKMASSSQMLKGVLEGCLLAVISKGETYGYEMIERLQNYGLTMVSEGSIYPVLMRMQKEGLVSTVMRPSPNGPKRKYYSLTSEGRSDLEEFKERWEILSSGVNTLMEKGKV</sequence>
<dbReference type="AlphaFoldDB" id="A0A3P5W9G0"/>
<dbReference type="SUPFAM" id="SSF46785">
    <property type="entry name" value="Winged helix' DNA-binding domain"/>
    <property type="match status" value="1"/>
</dbReference>
<protein>
    <submittedName>
        <fullName evidence="2">Lineage-specific thermal regulator protein</fullName>
    </submittedName>
</protein>
<feature type="domain" description="Transcription regulator PadR N-terminal" evidence="1">
    <location>
        <begin position="42"/>
        <end position="114"/>
    </location>
</feature>
<dbReference type="Proteomes" id="UP000270468">
    <property type="component" value="Unassembled WGS sequence"/>
</dbReference>
<dbReference type="InterPro" id="IPR052509">
    <property type="entry name" value="Metal_resp_DNA-bind_regulator"/>
</dbReference>
<reference evidence="2 3" key="1">
    <citation type="submission" date="2018-11" db="EMBL/GenBank/DDBJ databases">
        <authorList>
            <person name="Criscuolo A."/>
        </authorList>
    </citation>
    <scope>NUCLEOTIDE SEQUENCE [LARGE SCALE GENOMIC DNA]</scope>
    <source>
        <strain evidence="2">ATB-66</strain>
    </source>
</reference>
<dbReference type="InterPro" id="IPR036388">
    <property type="entry name" value="WH-like_DNA-bd_sf"/>
</dbReference>
<evidence type="ECO:0000259" key="1">
    <source>
        <dbReference type="Pfam" id="PF03551"/>
    </source>
</evidence>
<dbReference type="InterPro" id="IPR005149">
    <property type="entry name" value="Tscrpt_reg_PadR_N"/>
</dbReference>
<dbReference type="PANTHER" id="PTHR33169">
    <property type="entry name" value="PADR-FAMILY TRANSCRIPTIONAL REGULATOR"/>
    <property type="match status" value="1"/>
</dbReference>
<dbReference type="Pfam" id="PF03551">
    <property type="entry name" value="PadR"/>
    <property type="match status" value="1"/>
</dbReference>
<keyword evidence="3" id="KW-1185">Reference proteome</keyword>
<evidence type="ECO:0000313" key="2">
    <source>
        <dbReference type="EMBL" id="VDC18203.1"/>
    </source>
</evidence>
<dbReference type="Gene3D" id="1.10.10.10">
    <property type="entry name" value="Winged helix-like DNA-binding domain superfamily/Winged helix DNA-binding domain"/>
    <property type="match status" value="1"/>
</dbReference>
<dbReference type="InterPro" id="IPR036390">
    <property type="entry name" value="WH_DNA-bd_sf"/>
</dbReference>
<gene>
    <name evidence="2" type="ORF">FILTAD_00124</name>
</gene>
<dbReference type="EMBL" id="UXAV01000012">
    <property type="protein sequence ID" value="VDC18203.1"/>
    <property type="molecule type" value="Genomic_DNA"/>
</dbReference>